<keyword evidence="5" id="KW-1185">Reference proteome</keyword>
<proteinExistence type="inferred from homology"/>
<name>A0A1N6HRA3_9SPHN</name>
<dbReference type="SUPFAM" id="SSF53335">
    <property type="entry name" value="S-adenosyl-L-methionine-dependent methyltransferases"/>
    <property type="match status" value="1"/>
</dbReference>
<sequence>METLTAIVTSLLKRVAGLSRWQKQAVVVLLDIVLCVQSIWIAYSLRIGVWVFWDLAVQKLVFGALLFMLPIFYFTGVYNAIFRYAGSGMMKTLARAFILFGMPMVVVFSVIGIDGVPRTVGAIQPMLFFFLVGFSRIMARYLMVDILGRRLFGGQVKTVLIYGAGSAGQQLASSMRSEPSTRLLGYVDDDRRLEGQKLDGDRVFWSGKLQSIIEKHEITDILLALPNISRKKRRAIVDQVQQFQVHVQTLPNMKEIIDGKVSFNDIRELDIEDLLGREPVAPNELLLGRTIVGKTVLVTGAGGSIGSELCRQIAQCGARRLIMFELSEYSLYAIEKELRNLGKSRSLENLQIVPVLGSVTDAGRVREILARWNPDTIFHAAAYKHVPLVEANPVEGIRNNLFGTFEVVNAAHEAGVSDFILVSTDKAVRPTNIMGASKRGAEQVVQAFAAISKKTRFSMVRFGNVLGSSGSVVPLFRQQIESGGPITLTHRDVTRYFMTIPEASQLVIQAAGMAKGGEVFVLDMGKSVRIADLAKTMVQLSGLTVRSESHPDGDIEIQEVGLRPGEKLYEELIIGNNPEKTVHDRIMMAHEDFLDRDRLEELIHRFRNSRERSEVIDLLNQLVPEFEHERDNDAEQQAS</sequence>
<dbReference type="CDD" id="cd05237">
    <property type="entry name" value="UDP_invert_4-6DH_SDR_e"/>
    <property type="match status" value="1"/>
</dbReference>
<feature type="transmembrane region" description="Helical" evidence="2">
    <location>
        <begin position="59"/>
        <end position="81"/>
    </location>
</feature>
<feature type="transmembrane region" description="Helical" evidence="2">
    <location>
        <begin position="119"/>
        <end position="139"/>
    </location>
</feature>
<keyword evidence="2" id="KW-0812">Transmembrane</keyword>
<dbReference type="PANTHER" id="PTHR43318">
    <property type="entry name" value="UDP-N-ACETYLGLUCOSAMINE 4,6-DEHYDRATASE"/>
    <property type="match status" value="1"/>
</dbReference>
<dbReference type="EMBL" id="FSQW01000002">
    <property type="protein sequence ID" value="SIO22302.1"/>
    <property type="molecule type" value="Genomic_DNA"/>
</dbReference>
<dbReference type="Pfam" id="PF02719">
    <property type="entry name" value="Polysacc_synt_2"/>
    <property type="match status" value="1"/>
</dbReference>
<gene>
    <name evidence="4" type="ORF">SAMN02745824_3418</name>
</gene>
<organism evidence="4 5">
    <name type="scientific">Parasphingorhabdus marina DSM 22363</name>
    <dbReference type="NCBI Taxonomy" id="1123272"/>
    <lineage>
        <taxon>Bacteria</taxon>
        <taxon>Pseudomonadati</taxon>
        <taxon>Pseudomonadota</taxon>
        <taxon>Alphaproteobacteria</taxon>
        <taxon>Sphingomonadales</taxon>
        <taxon>Sphingomonadaceae</taxon>
        <taxon>Parasphingorhabdus</taxon>
    </lineage>
</organism>
<feature type="domain" description="Polysaccharide biosynthesis protein CapD-like" evidence="3">
    <location>
        <begin position="296"/>
        <end position="590"/>
    </location>
</feature>
<protein>
    <submittedName>
        <fullName evidence="4">NDP-sugar epimerase, includes UDP-GlcNAc-inverting 4,6-dehydratase FlaA1 and capsular polysaccharide biosynthesis protein EpsC</fullName>
    </submittedName>
</protein>
<dbReference type="OrthoDB" id="9803111at2"/>
<evidence type="ECO:0000313" key="4">
    <source>
        <dbReference type="EMBL" id="SIO22302.1"/>
    </source>
</evidence>
<evidence type="ECO:0000256" key="2">
    <source>
        <dbReference type="SAM" id="Phobius"/>
    </source>
</evidence>
<dbReference type="Pfam" id="PF13727">
    <property type="entry name" value="CoA_binding_3"/>
    <property type="match status" value="1"/>
</dbReference>
<reference evidence="5" key="1">
    <citation type="submission" date="2016-11" db="EMBL/GenBank/DDBJ databases">
        <authorList>
            <person name="Varghese N."/>
            <person name="Submissions S."/>
        </authorList>
    </citation>
    <scope>NUCLEOTIDE SEQUENCE [LARGE SCALE GENOMIC DNA]</scope>
    <source>
        <strain evidence="5">DSM 22363</strain>
    </source>
</reference>
<dbReference type="AlphaFoldDB" id="A0A1N6HRA3"/>
<dbReference type="InterPro" id="IPR003869">
    <property type="entry name" value="Polysac_CapD-like"/>
</dbReference>
<feature type="transmembrane region" description="Helical" evidence="2">
    <location>
        <begin position="93"/>
        <end position="113"/>
    </location>
</feature>
<dbReference type="InterPro" id="IPR029063">
    <property type="entry name" value="SAM-dependent_MTases_sf"/>
</dbReference>
<dbReference type="Gene3D" id="3.40.50.720">
    <property type="entry name" value="NAD(P)-binding Rossmann-like Domain"/>
    <property type="match status" value="2"/>
</dbReference>
<feature type="transmembrane region" description="Helical" evidence="2">
    <location>
        <begin position="28"/>
        <end position="53"/>
    </location>
</feature>
<evidence type="ECO:0000259" key="3">
    <source>
        <dbReference type="Pfam" id="PF02719"/>
    </source>
</evidence>
<dbReference type="SUPFAM" id="SSF51735">
    <property type="entry name" value="NAD(P)-binding Rossmann-fold domains"/>
    <property type="match status" value="1"/>
</dbReference>
<dbReference type="PANTHER" id="PTHR43318:SF1">
    <property type="entry name" value="POLYSACCHARIDE BIOSYNTHESIS PROTEIN EPSC-RELATED"/>
    <property type="match status" value="1"/>
</dbReference>
<dbReference type="STRING" id="1123272.SAMN02745824_3418"/>
<dbReference type="InterPro" id="IPR051203">
    <property type="entry name" value="Polysaccharide_Synthase-Rel"/>
</dbReference>
<accession>A0A1N6HRA3</accession>
<evidence type="ECO:0000313" key="5">
    <source>
        <dbReference type="Proteomes" id="UP000185192"/>
    </source>
</evidence>
<comment type="similarity">
    <text evidence="1">Belongs to the polysaccharide synthase family.</text>
</comment>
<dbReference type="Proteomes" id="UP000185192">
    <property type="component" value="Unassembled WGS sequence"/>
</dbReference>
<keyword evidence="2" id="KW-1133">Transmembrane helix</keyword>
<keyword evidence="2" id="KW-0472">Membrane</keyword>
<dbReference type="RefSeq" id="WP_074206278.1">
    <property type="nucleotide sequence ID" value="NZ_FSQW01000002.1"/>
</dbReference>
<dbReference type="InterPro" id="IPR036291">
    <property type="entry name" value="NAD(P)-bd_dom_sf"/>
</dbReference>
<evidence type="ECO:0000256" key="1">
    <source>
        <dbReference type="ARBA" id="ARBA00007430"/>
    </source>
</evidence>